<protein>
    <submittedName>
        <fullName evidence="2">Uncharacterized protein</fullName>
    </submittedName>
</protein>
<keyword evidence="1" id="KW-1133">Transmembrane helix</keyword>
<comment type="caution">
    <text evidence="2">The sequence shown here is derived from an EMBL/GenBank/DDBJ whole genome shotgun (WGS) entry which is preliminary data.</text>
</comment>
<dbReference type="Proteomes" id="UP000622610">
    <property type="component" value="Unassembled WGS sequence"/>
</dbReference>
<reference evidence="2" key="2">
    <citation type="submission" date="2020-09" db="EMBL/GenBank/DDBJ databases">
        <authorList>
            <person name="Sun Q."/>
            <person name="Sedlacek I."/>
        </authorList>
    </citation>
    <scope>NUCLEOTIDE SEQUENCE</scope>
    <source>
        <strain evidence="2">CCM 8433</strain>
    </source>
</reference>
<keyword evidence="1" id="KW-0812">Transmembrane</keyword>
<proteinExistence type="predicted"/>
<keyword evidence="3" id="KW-1185">Reference proteome</keyword>
<gene>
    <name evidence="2" type="ORF">GCM10011482_15730</name>
</gene>
<feature type="transmembrane region" description="Helical" evidence="1">
    <location>
        <begin position="64"/>
        <end position="82"/>
    </location>
</feature>
<evidence type="ECO:0000256" key="1">
    <source>
        <dbReference type="SAM" id="Phobius"/>
    </source>
</evidence>
<keyword evidence="1" id="KW-0472">Membrane</keyword>
<feature type="transmembrane region" description="Helical" evidence="1">
    <location>
        <begin position="108"/>
        <end position="133"/>
    </location>
</feature>
<organism evidence="2 3">
    <name type="scientific">Enterococcus alcedinis</name>
    <dbReference type="NCBI Taxonomy" id="1274384"/>
    <lineage>
        <taxon>Bacteria</taxon>
        <taxon>Bacillati</taxon>
        <taxon>Bacillota</taxon>
        <taxon>Bacilli</taxon>
        <taxon>Lactobacillales</taxon>
        <taxon>Enterococcaceae</taxon>
        <taxon>Enterococcus</taxon>
    </lineage>
</organism>
<feature type="transmembrane region" description="Helical" evidence="1">
    <location>
        <begin position="12"/>
        <end position="40"/>
    </location>
</feature>
<sequence length="231" mass="27448">MLMTFKKQSSKHISFHLLFFLGLMLLFFMFFMLNILIFSLSNINLNDLSLSPILEELFVCYTQIKHWLLTILTIALLFFFVYQQQLNQQEIQQTLQQSPKRAIVFHRIFNNVFLFSIALLTIFLTFLLFPMIYQTLIIKIHSSIASQSELITELLENTLVEASSNHIVIRFTTMEQIFEHLFYFSPEKWTRIFVKSFLHSTIVFSFLMISLNSLITTSHLMWLTKRKKPRP</sequence>
<evidence type="ECO:0000313" key="3">
    <source>
        <dbReference type="Proteomes" id="UP000622610"/>
    </source>
</evidence>
<accession>A0A917JFT8</accession>
<dbReference type="AlphaFoldDB" id="A0A917JFT8"/>
<evidence type="ECO:0000313" key="2">
    <source>
        <dbReference type="EMBL" id="GGI65919.1"/>
    </source>
</evidence>
<name>A0A917JFT8_9ENTE</name>
<reference evidence="2" key="1">
    <citation type="journal article" date="2014" name="Int. J. Syst. Evol. Microbiol.">
        <title>Complete genome sequence of Corynebacterium casei LMG S-19264T (=DSM 44701T), isolated from a smear-ripened cheese.</title>
        <authorList>
            <consortium name="US DOE Joint Genome Institute (JGI-PGF)"/>
            <person name="Walter F."/>
            <person name="Albersmeier A."/>
            <person name="Kalinowski J."/>
            <person name="Ruckert C."/>
        </authorList>
    </citation>
    <scope>NUCLEOTIDE SEQUENCE</scope>
    <source>
        <strain evidence="2">CCM 8433</strain>
    </source>
</reference>
<dbReference type="EMBL" id="BMDT01000006">
    <property type="protein sequence ID" value="GGI65919.1"/>
    <property type="molecule type" value="Genomic_DNA"/>
</dbReference>
<feature type="transmembrane region" description="Helical" evidence="1">
    <location>
        <begin position="197"/>
        <end position="223"/>
    </location>
</feature>